<keyword evidence="8" id="KW-1185">Reference proteome</keyword>
<dbReference type="PROSITE" id="PS50238">
    <property type="entry name" value="RHOGAP"/>
    <property type="match status" value="1"/>
</dbReference>
<gene>
    <name evidence="7" type="ORF">J1605_019005</name>
</gene>
<evidence type="ECO:0000256" key="4">
    <source>
        <dbReference type="ARBA" id="ARBA00022490"/>
    </source>
</evidence>
<dbReference type="InterPro" id="IPR000198">
    <property type="entry name" value="RhoGAP_dom"/>
</dbReference>
<protein>
    <recommendedName>
        <fullName evidence="6">Rho-GAP domain-containing protein</fullName>
    </recommendedName>
</protein>
<dbReference type="PANTHER" id="PTHR23176:SF108">
    <property type="entry name" value="RHO GTPASE-ACTIVATING PROTEIN 15"/>
    <property type="match status" value="1"/>
</dbReference>
<keyword evidence="3" id="KW-0343">GTPase activation</keyword>
<keyword evidence="4" id="KW-0963">Cytoplasm</keyword>
<dbReference type="EMBL" id="JAIQCJ010000857">
    <property type="protein sequence ID" value="KAJ8794343.1"/>
    <property type="molecule type" value="Genomic_DNA"/>
</dbReference>
<accession>A0AB34HQ42</accession>
<feature type="domain" description="Rho-GAP" evidence="6">
    <location>
        <begin position="1"/>
        <end position="113"/>
    </location>
</feature>
<dbReference type="GO" id="GO:0016020">
    <property type="term" value="C:membrane"/>
    <property type="evidence" value="ECO:0007669"/>
    <property type="project" value="UniProtKB-SubCell"/>
</dbReference>
<dbReference type="GO" id="GO:0005737">
    <property type="term" value="C:cytoplasm"/>
    <property type="evidence" value="ECO:0007669"/>
    <property type="project" value="UniProtKB-SubCell"/>
</dbReference>
<dbReference type="Proteomes" id="UP001159641">
    <property type="component" value="Unassembled WGS sequence"/>
</dbReference>
<evidence type="ECO:0000256" key="2">
    <source>
        <dbReference type="ARBA" id="ARBA00004496"/>
    </source>
</evidence>
<comment type="caution">
    <text evidence="7">The sequence shown here is derived from an EMBL/GenBank/DDBJ whole genome shotgun (WGS) entry which is preliminary data.</text>
</comment>
<dbReference type="Gene3D" id="1.10.555.10">
    <property type="entry name" value="Rho GTPase activation protein"/>
    <property type="match status" value="1"/>
</dbReference>
<evidence type="ECO:0000256" key="5">
    <source>
        <dbReference type="ARBA" id="ARBA00023136"/>
    </source>
</evidence>
<dbReference type="InterPro" id="IPR008936">
    <property type="entry name" value="Rho_GTPase_activation_prot"/>
</dbReference>
<sequence>MHRTDPVTKHSSAPDVNSASLLTNPALLKRGEAEDIITANRVVRKCLSEEKLNLDDSQWEDIHVVTGALKMFFRELPEPLFPYSFFERFVEAISKYLTDRSGWCNNLVVWNYY</sequence>
<evidence type="ECO:0000259" key="6">
    <source>
        <dbReference type="PROSITE" id="PS50238"/>
    </source>
</evidence>
<organism evidence="7 8">
    <name type="scientific">Eschrichtius robustus</name>
    <name type="common">California gray whale</name>
    <name type="synonym">Eschrichtius gibbosus</name>
    <dbReference type="NCBI Taxonomy" id="9764"/>
    <lineage>
        <taxon>Eukaryota</taxon>
        <taxon>Metazoa</taxon>
        <taxon>Chordata</taxon>
        <taxon>Craniata</taxon>
        <taxon>Vertebrata</taxon>
        <taxon>Euteleostomi</taxon>
        <taxon>Mammalia</taxon>
        <taxon>Eutheria</taxon>
        <taxon>Laurasiatheria</taxon>
        <taxon>Artiodactyla</taxon>
        <taxon>Whippomorpha</taxon>
        <taxon>Cetacea</taxon>
        <taxon>Mysticeti</taxon>
        <taxon>Eschrichtiidae</taxon>
        <taxon>Eschrichtius</taxon>
    </lineage>
</organism>
<dbReference type="GO" id="GO:0007165">
    <property type="term" value="P:signal transduction"/>
    <property type="evidence" value="ECO:0007669"/>
    <property type="project" value="InterPro"/>
</dbReference>
<dbReference type="Pfam" id="PF00620">
    <property type="entry name" value="RhoGAP"/>
    <property type="match status" value="1"/>
</dbReference>
<dbReference type="SUPFAM" id="SSF48350">
    <property type="entry name" value="GTPase activation domain, GAP"/>
    <property type="match status" value="1"/>
</dbReference>
<evidence type="ECO:0000313" key="7">
    <source>
        <dbReference type="EMBL" id="KAJ8794343.1"/>
    </source>
</evidence>
<reference evidence="7 8" key="1">
    <citation type="submission" date="2022-11" db="EMBL/GenBank/DDBJ databases">
        <title>Whole genome sequence of Eschrichtius robustus ER-17-0199.</title>
        <authorList>
            <person name="Bruniche-Olsen A."/>
            <person name="Black A.N."/>
            <person name="Fields C.J."/>
            <person name="Walden K."/>
            <person name="Dewoody J.A."/>
        </authorList>
    </citation>
    <scope>NUCLEOTIDE SEQUENCE [LARGE SCALE GENOMIC DNA]</scope>
    <source>
        <strain evidence="7">ER-17-0199</strain>
        <tissue evidence="7">Blubber</tissue>
    </source>
</reference>
<dbReference type="PANTHER" id="PTHR23176">
    <property type="entry name" value="RHO/RAC/CDC GTPASE-ACTIVATING PROTEIN"/>
    <property type="match status" value="1"/>
</dbReference>
<dbReference type="InterPro" id="IPR050729">
    <property type="entry name" value="Rho-GAP"/>
</dbReference>
<dbReference type="GO" id="GO:0005096">
    <property type="term" value="F:GTPase activator activity"/>
    <property type="evidence" value="ECO:0007669"/>
    <property type="project" value="UniProtKB-KW"/>
</dbReference>
<proteinExistence type="predicted"/>
<comment type="subcellular location">
    <subcellularLocation>
        <location evidence="2">Cytoplasm</location>
    </subcellularLocation>
    <subcellularLocation>
        <location evidence="1">Membrane</location>
        <topology evidence="1">Peripheral membrane protein</topology>
    </subcellularLocation>
</comment>
<keyword evidence="5" id="KW-0472">Membrane</keyword>
<evidence type="ECO:0000256" key="1">
    <source>
        <dbReference type="ARBA" id="ARBA00004170"/>
    </source>
</evidence>
<evidence type="ECO:0000313" key="8">
    <source>
        <dbReference type="Proteomes" id="UP001159641"/>
    </source>
</evidence>
<evidence type="ECO:0000256" key="3">
    <source>
        <dbReference type="ARBA" id="ARBA00022468"/>
    </source>
</evidence>
<dbReference type="AlphaFoldDB" id="A0AB34HQ42"/>
<name>A0AB34HQ42_ESCRO</name>